<organism evidence="3 4">
    <name type="scientific">Devosia algicola</name>
    <dbReference type="NCBI Taxonomy" id="3026418"/>
    <lineage>
        <taxon>Bacteria</taxon>
        <taxon>Pseudomonadati</taxon>
        <taxon>Pseudomonadota</taxon>
        <taxon>Alphaproteobacteria</taxon>
        <taxon>Hyphomicrobiales</taxon>
        <taxon>Devosiaceae</taxon>
        <taxon>Devosia</taxon>
    </lineage>
</organism>
<comment type="similarity">
    <text evidence="1">Belongs to the cycloisomerase 2 family.</text>
</comment>
<dbReference type="PANTHER" id="PTHR30344:SF1">
    <property type="entry name" value="6-PHOSPHOGLUCONOLACTONASE"/>
    <property type="match status" value="1"/>
</dbReference>
<dbReference type="Pfam" id="PF10282">
    <property type="entry name" value="Lactonase"/>
    <property type="match status" value="1"/>
</dbReference>
<evidence type="ECO:0000313" key="3">
    <source>
        <dbReference type="EMBL" id="WDR02043.1"/>
    </source>
</evidence>
<protein>
    <submittedName>
        <fullName evidence="3">Beta-propeller fold lactonase family protein</fullName>
    </submittedName>
</protein>
<dbReference type="SUPFAM" id="SSF50974">
    <property type="entry name" value="Nitrous oxide reductase, N-terminal domain"/>
    <property type="match status" value="1"/>
</dbReference>
<keyword evidence="4" id="KW-1185">Reference proteome</keyword>
<reference evidence="3 4" key="1">
    <citation type="submission" date="2023-02" db="EMBL/GenBank/DDBJ databases">
        <title>Devosia algicola sp. nov., isolated from the phycosphere of marine algae.</title>
        <authorList>
            <person name="Kim J.M."/>
            <person name="Lee J.K."/>
            <person name="Choi B.J."/>
            <person name="Bayburt H."/>
            <person name="Jeon C.O."/>
        </authorList>
    </citation>
    <scope>NUCLEOTIDE SEQUENCE [LARGE SCALE GENOMIC DNA]</scope>
    <source>
        <strain evidence="3 4">G20-9</strain>
    </source>
</reference>
<dbReference type="Proteomes" id="UP001220530">
    <property type="component" value="Chromosome"/>
</dbReference>
<dbReference type="EMBL" id="CP118246">
    <property type="protein sequence ID" value="WDR02043.1"/>
    <property type="molecule type" value="Genomic_DNA"/>
</dbReference>
<dbReference type="InterPro" id="IPR011045">
    <property type="entry name" value="N2O_reductase_N"/>
</dbReference>
<name>A0ABY7YLA5_9HYPH</name>
<gene>
    <name evidence="3" type="ORF">PSQ19_15380</name>
</gene>
<evidence type="ECO:0000313" key="4">
    <source>
        <dbReference type="Proteomes" id="UP001220530"/>
    </source>
</evidence>
<proteinExistence type="inferred from homology"/>
<dbReference type="Gene3D" id="2.130.10.10">
    <property type="entry name" value="YVTN repeat-like/Quinoprotein amine dehydrogenase"/>
    <property type="match status" value="1"/>
</dbReference>
<keyword evidence="2" id="KW-0313">Glucose metabolism</keyword>
<dbReference type="InterPro" id="IPR019405">
    <property type="entry name" value="Lactonase_7-beta_prop"/>
</dbReference>
<dbReference type="InterPro" id="IPR050282">
    <property type="entry name" value="Cycloisomerase_2"/>
</dbReference>
<keyword evidence="2" id="KW-0119">Carbohydrate metabolism</keyword>
<sequence>MVSELTPVVMRFSIDKVSGALHAEQTMAIPPGDAPITQPAGIILSPDNRHLLVSLRVSNEILGFAIDADSGALVETGRWSCGGNTPRALAFAPSGRHVVVANQDSDSVTVFTFDPQSGELGALVHNQPTGSPMAVAFATV</sequence>
<dbReference type="InterPro" id="IPR015943">
    <property type="entry name" value="WD40/YVTN_repeat-like_dom_sf"/>
</dbReference>
<evidence type="ECO:0000256" key="1">
    <source>
        <dbReference type="ARBA" id="ARBA00005564"/>
    </source>
</evidence>
<evidence type="ECO:0000256" key="2">
    <source>
        <dbReference type="ARBA" id="ARBA00022526"/>
    </source>
</evidence>
<accession>A0ABY7YLA5</accession>
<dbReference type="PANTHER" id="PTHR30344">
    <property type="entry name" value="6-PHOSPHOGLUCONOLACTONASE-RELATED"/>
    <property type="match status" value="1"/>
</dbReference>
<dbReference type="RefSeq" id="WP_282218450.1">
    <property type="nucleotide sequence ID" value="NZ_CP118246.1"/>
</dbReference>